<dbReference type="InterPro" id="IPR029044">
    <property type="entry name" value="Nucleotide-diphossugar_trans"/>
</dbReference>
<name>A0ABU4RQV2_9HYPH</name>
<comment type="caution">
    <text evidence="1">The sequence shown here is derived from an EMBL/GenBank/DDBJ whole genome shotgun (WGS) entry which is preliminary data.</text>
</comment>
<gene>
    <name evidence="1" type="ORF">SCD90_14190</name>
</gene>
<dbReference type="EC" id="2.4.-.-" evidence="1"/>
<evidence type="ECO:0000313" key="1">
    <source>
        <dbReference type="EMBL" id="MDX6807218.1"/>
    </source>
</evidence>
<evidence type="ECO:0000313" key="2">
    <source>
        <dbReference type="Proteomes" id="UP001274321"/>
    </source>
</evidence>
<keyword evidence="1" id="KW-0808">Transferase</keyword>
<dbReference type="EMBL" id="JAXAFJ010000010">
    <property type="protein sequence ID" value="MDX6807218.1"/>
    <property type="molecule type" value="Genomic_DNA"/>
</dbReference>
<dbReference type="RefSeq" id="WP_319845347.1">
    <property type="nucleotide sequence ID" value="NZ_JAXAFJ010000010.1"/>
</dbReference>
<dbReference type="Pfam" id="PF13704">
    <property type="entry name" value="Glyco_tranf_2_4"/>
    <property type="match status" value="1"/>
</dbReference>
<dbReference type="GO" id="GO:0016757">
    <property type="term" value="F:glycosyltransferase activity"/>
    <property type="evidence" value="ECO:0007669"/>
    <property type="project" value="UniProtKB-KW"/>
</dbReference>
<organism evidence="1 2">
    <name type="scientific">Terrihabitans rhizophilus</name>
    <dbReference type="NCBI Taxonomy" id="3092662"/>
    <lineage>
        <taxon>Bacteria</taxon>
        <taxon>Pseudomonadati</taxon>
        <taxon>Pseudomonadota</taxon>
        <taxon>Alphaproteobacteria</taxon>
        <taxon>Hyphomicrobiales</taxon>
        <taxon>Terrihabitans</taxon>
    </lineage>
</organism>
<proteinExistence type="predicted"/>
<keyword evidence="2" id="KW-1185">Reference proteome</keyword>
<dbReference type="Proteomes" id="UP001274321">
    <property type="component" value="Unassembled WGS sequence"/>
</dbReference>
<dbReference type="SUPFAM" id="SSF53448">
    <property type="entry name" value="Nucleotide-diphospho-sugar transferases"/>
    <property type="match status" value="1"/>
</dbReference>
<keyword evidence="1" id="KW-0328">Glycosyltransferase</keyword>
<sequence length="312" mass="35716">MTLSTVLVATMRDEGPFLLEWAAYHLAIGFTHLVVGTNDCTDRSPDLLDRLSALAPLTHLRNSFAPDEKPQLAAYARAAELPVVREADWLMVLDADEFLNVHIGEGRVSDLVAAVPEATAFLVNWRIFGSSGHEDFKPAPVLDRFTRAAPLDHGVNLSFKTLYRGVDLYHCPVMPHQPRFPRDERQKRLVYVDGGGRALPDWYHDETRGDFLQSEPGTVSWDLAQVNHYNTRSRADYRVKHHRGGGLNIPWERDEWWPVFDRNEERDLSIQRHLPAVRAVLDQWMKDAELRRLHERCCRLYADHAATLVVRA</sequence>
<protein>
    <submittedName>
        <fullName evidence="1">Glycosyltransferase family 2 protein</fullName>
        <ecNumber evidence="1">2.4.-.-</ecNumber>
    </submittedName>
</protein>
<accession>A0ABU4RQV2</accession>
<reference evidence="1 2" key="1">
    <citation type="submission" date="2023-11" db="EMBL/GenBank/DDBJ databases">
        <authorList>
            <person name="Bao R."/>
        </authorList>
    </citation>
    <scope>NUCLEOTIDE SEQUENCE [LARGE SCALE GENOMIC DNA]</scope>
    <source>
        <strain evidence="1 2">PJ23</strain>
    </source>
</reference>